<accession>A0A1J5P789</accession>
<organism evidence="1">
    <name type="scientific">mine drainage metagenome</name>
    <dbReference type="NCBI Taxonomy" id="410659"/>
    <lineage>
        <taxon>unclassified sequences</taxon>
        <taxon>metagenomes</taxon>
        <taxon>ecological metagenomes</taxon>
    </lineage>
</organism>
<reference evidence="1" key="1">
    <citation type="submission" date="2016-10" db="EMBL/GenBank/DDBJ databases">
        <title>Sequence of Gallionella enrichment culture.</title>
        <authorList>
            <person name="Poehlein A."/>
            <person name="Muehling M."/>
            <person name="Daniel R."/>
        </authorList>
    </citation>
    <scope>NUCLEOTIDE SEQUENCE</scope>
</reference>
<comment type="caution">
    <text evidence="1">The sequence shown here is derived from an EMBL/GenBank/DDBJ whole genome shotgun (WGS) entry which is preliminary data.</text>
</comment>
<dbReference type="AlphaFoldDB" id="A0A1J5P789"/>
<sequence>MIALLVFETMIVLRSNVKAPVGIKLLVLE</sequence>
<protein>
    <submittedName>
        <fullName evidence="1">Uncharacterized protein</fullName>
    </submittedName>
</protein>
<dbReference type="EMBL" id="MLJW01006466">
    <property type="protein sequence ID" value="OIQ66632.1"/>
    <property type="molecule type" value="Genomic_DNA"/>
</dbReference>
<name>A0A1J5P789_9ZZZZ</name>
<gene>
    <name evidence="1" type="ORF">GALL_517970</name>
</gene>
<evidence type="ECO:0000313" key="1">
    <source>
        <dbReference type="EMBL" id="OIQ66632.1"/>
    </source>
</evidence>
<proteinExistence type="predicted"/>